<reference evidence="1" key="1">
    <citation type="submission" date="2013-10" db="EMBL/GenBank/DDBJ databases">
        <title>Draft genome sequence of Clostridium botulinum type B strain Osaka05.</title>
        <authorList>
            <person name="Sakaguchi Y."/>
            <person name="Hosomi K."/>
            <person name="Uchiyama J."/>
            <person name="Ogura Y."/>
            <person name="Sakaguchi M."/>
            <person name="Kohda T."/>
            <person name="Mukamoto M."/>
            <person name="Misawa N."/>
            <person name="Matsuzaki S."/>
            <person name="Hayashi T."/>
            <person name="Kozaki S."/>
        </authorList>
    </citation>
    <scope>NUCLEOTIDE SEQUENCE</scope>
    <source>
        <strain evidence="1">Osaka05</strain>
    </source>
</reference>
<name>A0A060N8W3_CLOBO</name>
<dbReference type="Proteomes" id="UP000054164">
    <property type="component" value="Unassembled WGS sequence"/>
</dbReference>
<dbReference type="RefSeq" id="WP_030032068.1">
    <property type="nucleotide sequence ID" value="NZ_BA000058.1"/>
</dbReference>
<dbReference type="AlphaFoldDB" id="A0A060N8W3"/>
<evidence type="ECO:0000313" key="1">
    <source>
        <dbReference type="EMBL" id="BAO04973.1"/>
    </source>
</evidence>
<gene>
    <name evidence="1" type="ORF">CBO05P1_254</name>
</gene>
<dbReference type="HOGENOM" id="CLU_2104711_0_0_9"/>
<sequence>MYKNEYLEECLKNEKGNRCLLRGYIYTQNNEYNELVIDNLGFISNNIDELKELKNELIKANIKELVLTESSSGLMSNLHGLNEVNIKIKGVEKAKYIDKWDKEDCFKEGLKMVIE</sequence>
<proteinExistence type="predicted"/>
<accession>A0A060N8W3</accession>
<protein>
    <submittedName>
        <fullName evidence="1">Uncharacterized protein</fullName>
    </submittedName>
</protein>
<organism evidence="1">
    <name type="scientific">Clostridium botulinum B str. Osaka05</name>
    <dbReference type="NCBI Taxonomy" id="1407017"/>
    <lineage>
        <taxon>Bacteria</taxon>
        <taxon>Bacillati</taxon>
        <taxon>Bacillota</taxon>
        <taxon>Clostridia</taxon>
        <taxon>Eubacteriales</taxon>
        <taxon>Clostridiaceae</taxon>
        <taxon>Clostridium</taxon>
    </lineage>
</organism>
<dbReference type="EMBL" id="BA000058">
    <property type="protein sequence ID" value="BAO04973.1"/>
    <property type="molecule type" value="Genomic_DNA"/>
</dbReference>